<evidence type="ECO:0000259" key="6">
    <source>
        <dbReference type="PROSITE" id="PS50268"/>
    </source>
</evidence>
<dbReference type="PROSITE" id="PS51233">
    <property type="entry name" value="VWFD"/>
    <property type="match status" value="1"/>
</dbReference>
<keyword evidence="1 5" id="KW-0732">Signal</keyword>
<evidence type="ECO:0000256" key="4">
    <source>
        <dbReference type="ARBA" id="ARBA00023065"/>
    </source>
</evidence>
<dbReference type="EMBL" id="CAICTM010000550">
    <property type="protein sequence ID" value="CAB9512707.1"/>
    <property type="molecule type" value="Genomic_DNA"/>
</dbReference>
<dbReference type="InterPro" id="IPR002126">
    <property type="entry name" value="Cadherin-like_dom"/>
</dbReference>
<dbReference type="InterPro" id="IPR015919">
    <property type="entry name" value="Cadherin-like_sf"/>
</dbReference>
<dbReference type="InterPro" id="IPR001846">
    <property type="entry name" value="VWF_type-D"/>
</dbReference>
<dbReference type="InterPro" id="IPR003644">
    <property type="entry name" value="Calx_beta"/>
</dbReference>
<feature type="chain" id="PRO_5040251668" evidence="5">
    <location>
        <begin position="28"/>
        <end position="601"/>
    </location>
</feature>
<keyword evidence="9" id="KW-1185">Reference proteome</keyword>
<keyword evidence="2" id="KW-0677">Repeat</keyword>
<dbReference type="Proteomes" id="UP001153069">
    <property type="component" value="Unassembled WGS sequence"/>
</dbReference>
<gene>
    <name evidence="8" type="ORF">SEMRO_551_G164870.1</name>
</gene>
<protein>
    <submittedName>
        <fullName evidence="8">Glycoside hydrolase Family 5</fullName>
    </submittedName>
</protein>
<organism evidence="8 9">
    <name type="scientific">Seminavis robusta</name>
    <dbReference type="NCBI Taxonomy" id="568900"/>
    <lineage>
        <taxon>Eukaryota</taxon>
        <taxon>Sar</taxon>
        <taxon>Stramenopiles</taxon>
        <taxon>Ochrophyta</taxon>
        <taxon>Bacillariophyta</taxon>
        <taxon>Bacillariophyceae</taxon>
        <taxon>Bacillariophycidae</taxon>
        <taxon>Naviculales</taxon>
        <taxon>Naviculaceae</taxon>
        <taxon>Seminavis</taxon>
    </lineage>
</organism>
<dbReference type="InterPro" id="IPR051171">
    <property type="entry name" value="CaCA"/>
</dbReference>
<evidence type="ECO:0000256" key="1">
    <source>
        <dbReference type="ARBA" id="ARBA00022729"/>
    </source>
</evidence>
<dbReference type="Pfam" id="PF03160">
    <property type="entry name" value="Calx-beta"/>
    <property type="match status" value="2"/>
</dbReference>
<dbReference type="GO" id="GO:0007154">
    <property type="term" value="P:cell communication"/>
    <property type="evidence" value="ECO:0007669"/>
    <property type="project" value="InterPro"/>
</dbReference>
<comment type="caution">
    <text evidence="8">The sequence shown here is derived from an EMBL/GenBank/DDBJ whole genome shotgun (WGS) entry which is preliminary data.</text>
</comment>
<sequence>MVTSSTARTTATIAWLSAMLVGHGALAQTDPVPYDCCTDRECLVCPDTAFTLDECGANGHEYGFDINDARGGNFVCEPTGTTPTCCETTAVDPCDPNPGDTCYSFEQFCWETLFGVPCLNDPTSCCTVGGPIPLPFDVMCAADPIWSPPQFCPMRVFAGPPNLQILDATVLEPGVGQLVQLVYDVVLDSDPMEPFTVDVQTTAGGTATELADYLPFISTLSFVPGGPLLQTFQVTVIGDTLVEGDETVEVSISSVQPASAVVVTKGTAIGTILDDDAPATPMFSILDAAPVMEGAGPMEFTITLSSDPPIPVTVDVLGTPVGTADLGLDFNFPVTTLTFLPGGPLSQTVQVTIINDVLLEGDETVVLALGREEPLGLVGVTRRTASGIITDNDATNLPPSITFPTPGQSIQIPETDVLFIDVQSTDDNDSEGSGLVYSLLPAPDTHLFIIDATTGVIGFVGGITPPFTNPLDADANGVYELAVTVQDSGGLESVPVLFQVTVVDAGPTDVGPTDPTDVNPTDPTNVGPTGFNGGVQGDPHFLTWNGKMYDYMGACDLVLLHAPNFKDNNTALDIHIRTKTRYDYSYIETAAVQIGEDILER</sequence>
<dbReference type="OrthoDB" id="6262482at2759"/>
<dbReference type="GO" id="GO:0007156">
    <property type="term" value="P:homophilic cell adhesion via plasma membrane adhesion molecules"/>
    <property type="evidence" value="ECO:0007669"/>
    <property type="project" value="InterPro"/>
</dbReference>
<evidence type="ECO:0000313" key="8">
    <source>
        <dbReference type="EMBL" id="CAB9512707.1"/>
    </source>
</evidence>
<dbReference type="PANTHER" id="PTHR11878">
    <property type="entry name" value="SODIUM/CALCIUM EXCHANGER"/>
    <property type="match status" value="1"/>
</dbReference>
<feature type="domain" description="VWFD" evidence="7">
    <location>
        <begin position="531"/>
        <end position="601"/>
    </location>
</feature>
<evidence type="ECO:0000259" key="7">
    <source>
        <dbReference type="PROSITE" id="PS51233"/>
    </source>
</evidence>
<dbReference type="Gene3D" id="2.60.40.2030">
    <property type="match status" value="2"/>
</dbReference>
<evidence type="ECO:0000256" key="3">
    <source>
        <dbReference type="ARBA" id="ARBA00022837"/>
    </source>
</evidence>
<dbReference type="PANTHER" id="PTHR11878:SF65">
    <property type="entry name" value="NA_CA-EXCHANGE PROTEIN, ISOFORM G"/>
    <property type="match status" value="1"/>
</dbReference>
<evidence type="ECO:0000256" key="2">
    <source>
        <dbReference type="ARBA" id="ARBA00022737"/>
    </source>
</evidence>
<keyword evidence="3" id="KW-0106">Calcium</keyword>
<dbReference type="GO" id="GO:0016020">
    <property type="term" value="C:membrane"/>
    <property type="evidence" value="ECO:0007669"/>
    <property type="project" value="InterPro"/>
</dbReference>
<dbReference type="PROSITE" id="PS50268">
    <property type="entry name" value="CADHERIN_2"/>
    <property type="match status" value="1"/>
</dbReference>
<keyword evidence="4" id="KW-0813">Transport</keyword>
<dbReference type="GO" id="GO:0016787">
    <property type="term" value="F:hydrolase activity"/>
    <property type="evidence" value="ECO:0007669"/>
    <property type="project" value="UniProtKB-KW"/>
</dbReference>
<name>A0A9N8E1B1_9STRA</name>
<dbReference type="SUPFAM" id="SSF49313">
    <property type="entry name" value="Cadherin-like"/>
    <property type="match status" value="1"/>
</dbReference>
<dbReference type="AlphaFoldDB" id="A0A9N8E1B1"/>
<dbReference type="SUPFAM" id="SSF141072">
    <property type="entry name" value="CalX-like"/>
    <property type="match status" value="2"/>
</dbReference>
<evidence type="ECO:0000313" key="9">
    <source>
        <dbReference type="Proteomes" id="UP001153069"/>
    </source>
</evidence>
<feature type="domain" description="Cadherin" evidence="6">
    <location>
        <begin position="417"/>
        <end position="514"/>
    </location>
</feature>
<dbReference type="InterPro" id="IPR038081">
    <property type="entry name" value="CalX-like_sf"/>
</dbReference>
<feature type="signal peptide" evidence="5">
    <location>
        <begin position="1"/>
        <end position="27"/>
    </location>
</feature>
<accession>A0A9N8E1B1</accession>
<keyword evidence="8" id="KW-0378">Hydrolase</keyword>
<dbReference type="SMART" id="SM00237">
    <property type="entry name" value="Calx_beta"/>
    <property type="match status" value="2"/>
</dbReference>
<dbReference type="GO" id="GO:0005509">
    <property type="term" value="F:calcium ion binding"/>
    <property type="evidence" value="ECO:0007669"/>
    <property type="project" value="InterPro"/>
</dbReference>
<evidence type="ECO:0000256" key="5">
    <source>
        <dbReference type="SAM" id="SignalP"/>
    </source>
</evidence>
<proteinExistence type="predicted"/>
<dbReference type="CDD" id="cd11304">
    <property type="entry name" value="Cadherin_repeat"/>
    <property type="match status" value="1"/>
</dbReference>
<dbReference type="GO" id="GO:0030001">
    <property type="term" value="P:metal ion transport"/>
    <property type="evidence" value="ECO:0007669"/>
    <property type="project" value="TreeGrafter"/>
</dbReference>
<dbReference type="Gene3D" id="2.60.40.60">
    <property type="entry name" value="Cadherins"/>
    <property type="match status" value="1"/>
</dbReference>
<keyword evidence="4" id="KW-0406">Ion transport</keyword>
<reference evidence="8" key="1">
    <citation type="submission" date="2020-06" db="EMBL/GenBank/DDBJ databases">
        <authorList>
            <consortium name="Plant Systems Biology data submission"/>
        </authorList>
    </citation>
    <scope>NUCLEOTIDE SEQUENCE</scope>
    <source>
        <strain evidence="8">D6</strain>
    </source>
</reference>